<proteinExistence type="predicted"/>
<reference evidence="1 2" key="1">
    <citation type="submission" date="2024-03" db="EMBL/GenBank/DDBJ databases">
        <title>Adaptation during the transition from Ophiocordyceps entomopathogen to insect associate is accompanied by gene loss and intensified selection.</title>
        <authorList>
            <person name="Ward C.M."/>
            <person name="Onetto C.A."/>
            <person name="Borneman A.R."/>
        </authorList>
    </citation>
    <scope>NUCLEOTIDE SEQUENCE [LARGE SCALE GENOMIC DNA]</scope>
    <source>
        <strain evidence="1">AWRI1</strain>
        <tissue evidence="1">Single Adult Female</tissue>
    </source>
</reference>
<protein>
    <submittedName>
        <fullName evidence="1">Uncharacterized protein</fullName>
    </submittedName>
</protein>
<accession>A0AAN9TT84</accession>
<name>A0AAN9TT84_9HEMI</name>
<dbReference type="EMBL" id="JBBCAQ010000006">
    <property type="protein sequence ID" value="KAK7603477.1"/>
    <property type="molecule type" value="Genomic_DNA"/>
</dbReference>
<dbReference type="Proteomes" id="UP001367676">
    <property type="component" value="Unassembled WGS sequence"/>
</dbReference>
<comment type="caution">
    <text evidence="1">The sequence shown here is derived from an EMBL/GenBank/DDBJ whole genome shotgun (WGS) entry which is preliminary data.</text>
</comment>
<keyword evidence="2" id="KW-1185">Reference proteome</keyword>
<evidence type="ECO:0000313" key="1">
    <source>
        <dbReference type="EMBL" id="KAK7603477.1"/>
    </source>
</evidence>
<dbReference type="AlphaFoldDB" id="A0AAN9TT84"/>
<gene>
    <name evidence="1" type="ORF">V9T40_003476</name>
</gene>
<evidence type="ECO:0000313" key="2">
    <source>
        <dbReference type="Proteomes" id="UP001367676"/>
    </source>
</evidence>
<sequence>MMLSANEDVYAEKICFTLCQRLKYYTLGRSTDQVPIFIVFERRRSRALLIFATTPANTQRNNHHKPGGRYYHHFGAGVVHTVGAYGRRFRTSSQPAHISVTPAPHFSVLSPQGYHASGHTTRVHTGPGESTRIFDRETHTQSMGRSAEHAQQDFEIQKIFAQRIAKPRS</sequence>
<organism evidence="1 2">
    <name type="scientific">Parthenolecanium corni</name>
    <dbReference type="NCBI Taxonomy" id="536013"/>
    <lineage>
        <taxon>Eukaryota</taxon>
        <taxon>Metazoa</taxon>
        <taxon>Ecdysozoa</taxon>
        <taxon>Arthropoda</taxon>
        <taxon>Hexapoda</taxon>
        <taxon>Insecta</taxon>
        <taxon>Pterygota</taxon>
        <taxon>Neoptera</taxon>
        <taxon>Paraneoptera</taxon>
        <taxon>Hemiptera</taxon>
        <taxon>Sternorrhyncha</taxon>
        <taxon>Coccoidea</taxon>
        <taxon>Coccidae</taxon>
        <taxon>Parthenolecanium</taxon>
    </lineage>
</organism>